<keyword evidence="4" id="KW-0488">Methylation</keyword>
<dbReference type="EMBL" id="CAADII010000003">
    <property type="protein sequence ID" value="VFR52795.1"/>
    <property type="molecule type" value="Genomic_DNA"/>
</dbReference>
<evidence type="ECO:0000256" key="8">
    <source>
        <dbReference type="ARBA" id="ARBA00023136"/>
    </source>
</evidence>
<evidence type="ECO:0000313" key="11">
    <source>
        <dbReference type="EMBL" id="VFR25329.1"/>
    </source>
</evidence>
<evidence type="ECO:0000313" key="12">
    <source>
        <dbReference type="EMBL" id="VFR52795.1"/>
    </source>
</evidence>
<dbReference type="Pfam" id="PF02501">
    <property type="entry name" value="T2SSI"/>
    <property type="match status" value="1"/>
</dbReference>
<evidence type="ECO:0000256" key="5">
    <source>
        <dbReference type="ARBA" id="ARBA00022519"/>
    </source>
</evidence>
<evidence type="ECO:0000259" key="10">
    <source>
        <dbReference type="Pfam" id="PF02501"/>
    </source>
</evidence>
<evidence type="ECO:0000256" key="9">
    <source>
        <dbReference type="SAM" id="Phobius"/>
    </source>
</evidence>
<dbReference type="GO" id="GO:0015628">
    <property type="term" value="P:protein secretion by the type II secretion system"/>
    <property type="evidence" value="ECO:0007669"/>
    <property type="project" value="InterPro"/>
</dbReference>
<dbReference type="EMBL" id="CAADHY010000018">
    <property type="protein sequence ID" value="VFR25329.1"/>
    <property type="molecule type" value="Genomic_DNA"/>
</dbReference>
<evidence type="ECO:0000256" key="3">
    <source>
        <dbReference type="ARBA" id="ARBA00022475"/>
    </source>
</evidence>
<feature type="transmembrane region" description="Helical" evidence="9">
    <location>
        <begin position="20"/>
        <end position="40"/>
    </location>
</feature>
<feature type="domain" description="Type II secretion system protein GspI C-terminal" evidence="10">
    <location>
        <begin position="53"/>
        <end position="128"/>
    </location>
</feature>
<dbReference type="SUPFAM" id="SSF54523">
    <property type="entry name" value="Pili subunits"/>
    <property type="match status" value="1"/>
</dbReference>
<dbReference type="GO" id="GO:0005886">
    <property type="term" value="C:plasma membrane"/>
    <property type="evidence" value="ECO:0007669"/>
    <property type="project" value="UniProtKB-SubCell"/>
</dbReference>
<dbReference type="Gene3D" id="3.30.1300.30">
    <property type="entry name" value="GSPII I/J protein-like"/>
    <property type="match status" value="1"/>
</dbReference>
<dbReference type="InterPro" id="IPR045584">
    <property type="entry name" value="Pilin-like"/>
</dbReference>
<keyword evidence="7 9" id="KW-1133">Transmembrane helix</keyword>
<dbReference type="PANTHER" id="PTHR38779:SF2">
    <property type="entry name" value="TYPE II SECRETION SYSTEM PROTEIN I-RELATED"/>
    <property type="match status" value="1"/>
</dbReference>
<evidence type="ECO:0000256" key="1">
    <source>
        <dbReference type="ARBA" id="ARBA00004377"/>
    </source>
</evidence>
<keyword evidence="6 9" id="KW-0812">Transmembrane</keyword>
<dbReference type="EMBL" id="CAADIP010000012">
    <property type="protein sequence ID" value="VFR83477.1"/>
    <property type="molecule type" value="Genomic_DNA"/>
</dbReference>
<proteinExistence type="inferred from homology"/>
<evidence type="ECO:0000256" key="4">
    <source>
        <dbReference type="ARBA" id="ARBA00022481"/>
    </source>
</evidence>
<dbReference type="PANTHER" id="PTHR38779">
    <property type="entry name" value="TYPE II SECRETION SYSTEM PROTEIN I-RELATED"/>
    <property type="match status" value="1"/>
</dbReference>
<dbReference type="NCBIfam" id="TIGR01707">
    <property type="entry name" value="gspI"/>
    <property type="match status" value="1"/>
</dbReference>
<dbReference type="NCBIfam" id="TIGR02532">
    <property type="entry name" value="IV_pilin_GFxxxE"/>
    <property type="match status" value="1"/>
</dbReference>
<dbReference type="Pfam" id="PF07963">
    <property type="entry name" value="N_methyl"/>
    <property type="match status" value="1"/>
</dbReference>
<accession>A0A484PLC6</accession>
<dbReference type="AlphaFoldDB" id="A0A484PLC6"/>
<name>A0A484PLC6_9ZZZZ</name>
<dbReference type="InterPro" id="IPR003413">
    <property type="entry name" value="T2SS_GspI_C"/>
</dbReference>
<evidence type="ECO:0000256" key="2">
    <source>
        <dbReference type="ARBA" id="ARBA00008358"/>
    </source>
</evidence>
<evidence type="ECO:0000313" key="14">
    <source>
        <dbReference type="EMBL" id="VFR83477.1"/>
    </source>
</evidence>
<dbReference type="InterPro" id="IPR010052">
    <property type="entry name" value="T2SS_protein-GspI"/>
</dbReference>
<evidence type="ECO:0000313" key="16">
    <source>
        <dbReference type="EMBL" id="VFS34155.1"/>
    </source>
</evidence>
<keyword evidence="3" id="KW-1003">Cell membrane</keyword>
<evidence type="ECO:0000256" key="6">
    <source>
        <dbReference type="ARBA" id="ARBA00022692"/>
    </source>
</evidence>
<comment type="subcellular location">
    <subcellularLocation>
        <location evidence="1">Cell inner membrane</location>
        <topology evidence="1">Single-pass membrane protein</topology>
    </subcellularLocation>
</comment>
<comment type="similarity">
    <text evidence="2">Belongs to the GSP I family.</text>
</comment>
<gene>
    <name evidence="11" type="ORF">AMP9_1924</name>
    <name evidence="12" type="ORF">BRI6_2066</name>
    <name evidence="13" type="ORF">BRI9_2121</name>
    <name evidence="14" type="ORF">IVO3_2119</name>
    <name evidence="15" type="ORF">RAN3_1943</name>
    <name evidence="16" type="ORF">RAN7_2094</name>
</gene>
<protein>
    <submittedName>
        <fullName evidence="11">General secretion pathway protein I</fullName>
    </submittedName>
</protein>
<dbReference type="EMBL" id="CAADIK010000030">
    <property type="protein sequence ID" value="VFR72910.1"/>
    <property type="molecule type" value="Genomic_DNA"/>
</dbReference>
<keyword evidence="5" id="KW-0997">Cell inner membrane</keyword>
<sequence length="134" mass="14040">MTPRLALPSGNLGAMAQQGFSLIEVLVALAIVAVALAACMRATGQMADTHAQLRNRSLALVSAENVLAELRATRTYPALGSQRAPCPQGALALFCEREVSGTANNAFRQVTVRVTEGPDGPLLAELRSLASAWP</sequence>
<dbReference type="EMBL" id="CAADIO010000038">
    <property type="protein sequence ID" value="VFR94093.1"/>
    <property type="molecule type" value="Genomic_DNA"/>
</dbReference>
<dbReference type="PROSITE" id="PS00409">
    <property type="entry name" value="PROKAR_NTER_METHYL"/>
    <property type="match status" value="1"/>
</dbReference>
<evidence type="ECO:0000313" key="13">
    <source>
        <dbReference type="EMBL" id="VFR72910.1"/>
    </source>
</evidence>
<reference evidence="11" key="1">
    <citation type="submission" date="2019-03" db="EMBL/GenBank/DDBJ databases">
        <authorList>
            <person name="Danneels B."/>
        </authorList>
    </citation>
    <scope>NUCLEOTIDE SEQUENCE</scope>
</reference>
<keyword evidence="8 9" id="KW-0472">Membrane</keyword>
<dbReference type="GO" id="GO:0015627">
    <property type="term" value="C:type II protein secretion system complex"/>
    <property type="evidence" value="ECO:0007669"/>
    <property type="project" value="InterPro"/>
</dbReference>
<evidence type="ECO:0000256" key="7">
    <source>
        <dbReference type="ARBA" id="ARBA00022989"/>
    </source>
</evidence>
<evidence type="ECO:0000313" key="15">
    <source>
        <dbReference type="EMBL" id="VFR94093.1"/>
    </source>
</evidence>
<organism evidence="11">
    <name type="scientific">plant metagenome</name>
    <dbReference type="NCBI Taxonomy" id="1297885"/>
    <lineage>
        <taxon>unclassified sequences</taxon>
        <taxon>metagenomes</taxon>
        <taxon>organismal metagenomes</taxon>
    </lineage>
</organism>
<dbReference type="EMBL" id="CAADIZ010000073">
    <property type="protein sequence ID" value="VFS34155.1"/>
    <property type="molecule type" value="Genomic_DNA"/>
</dbReference>
<dbReference type="InterPro" id="IPR012902">
    <property type="entry name" value="N_methyl_site"/>
</dbReference>